<dbReference type="PANTHER" id="PTHR33202:SF2">
    <property type="entry name" value="FERRIC UPTAKE REGULATION PROTEIN"/>
    <property type="match status" value="1"/>
</dbReference>
<dbReference type="PANTHER" id="PTHR33202">
    <property type="entry name" value="ZINC UPTAKE REGULATION PROTEIN"/>
    <property type="match status" value="1"/>
</dbReference>
<evidence type="ECO:0000256" key="7">
    <source>
        <dbReference type="ARBA" id="ARBA00022833"/>
    </source>
</evidence>
<evidence type="ECO:0000256" key="6">
    <source>
        <dbReference type="ARBA" id="ARBA00022723"/>
    </source>
</evidence>
<evidence type="ECO:0000256" key="2">
    <source>
        <dbReference type="ARBA" id="ARBA00007957"/>
    </source>
</evidence>
<name>A0ABW7TMN1_9NOCA</name>
<dbReference type="InterPro" id="IPR036390">
    <property type="entry name" value="WH_DNA-bd_sf"/>
</dbReference>
<keyword evidence="9" id="KW-0238">DNA-binding</keyword>
<dbReference type="CDD" id="cd07153">
    <property type="entry name" value="Fur_like"/>
    <property type="match status" value="1"/>
</dbReference>
<keyword evidence="12" id="KW-1185">Reference proteome</keyword>
<keyword evidence="6" id="KW-0479">Metal-binding</keyword>
<evidence type="ECO:0000313" key="11">
    <source>
        <dbReference type="EMBL" id="MFI1460550.1"/>
    </source>
</evidence>
<dbReference type="InterPro" id="IPR002481">
    <property type="entry name" value="FUR"/>
</dbReference>
<reference evidence="11 12" key="1">
    <citation type="submission" date="2024-10" db="EMBL/GenBank/DDBJ databases">
        <title>The Natural Products Discovery Center: Release of the First 8490 Sequenced Strains for Exploring Actinobacteria Biosynthetic Diversity.</title>
        <authorList>
            <person name="Kalkreuter E."/>
            <person name="Kautsar S.A."/>
            <person name="Yang D."/>
            <person name="Bader C.D."/>
            <person name="Teijaro C.N."/>
            <person name="Fluegel L."/>
            <person name="Davis C.M."/>
            <person name="Simpson J.R."/>
            <person name="Lauterbach L."/>
            <person name="Steele A.D."/>
            <person name="Gui C."/>
            <person name="Meng S."/>
            <person name="Li G."/>
            <person name="Viehrig K."/>
            <person name="Ye F."/>
            <person name="Su P."/>
            <person name="Kiefer A.F."/>
            <person name="Nichols A."/>
            <person name="Cepeda A.J."/>
            <person name="Yan W."/>
            <person name="Fan B."/>
            <person name="Jiang Y."/>
            <person name="Adhikari A."/>
            <person name="Zheng C.-J."/>
            <person name="Schuster L."/>
            <person name="Cowan T.M."/>
            <person name="Smanski M.J."/>
            <person name="Chevrette M.G."/>
            <person name="De Carvalho L.P.S."/>
            <person name="Shen B."/>
        </authorList>
    </citation>
    <scope>NUCLEOTIDE SEQUENCE [LARGE SCALE GENOMIC DNA]</scope>
    <source>
        <strain evidence="11 12">NPDC020568</strain>
    </source>
</reference>
<comment type="caution">
    <text evidence="11">The sequence shown here is derived from an EMBL/GenBank/DDBJ whole genome shotgun (WGS) entry which is preliminary data.</text>
</comment>
<proteinExistence type="inferred from homology"/>
<comment type="subcellular location">
    <subcellularLocation>
        <location evidence="1">Cytoplasm</location>
    </subcellularLocation>
</comment>
<gene>
    <name evidence="11" type="ORF">ACH4WX_07490</name>
</gene>
<evidence type="ECO:0000256" key="1">
    <source>
        <dbReference type="ARBA" id="ARBA00004496"/>
    </source>
</evidence>
<evidence type="ECO:0000256" key="3">
    <source>
        <dbReference type="ARBA" id="ARBA00011738"/>
    </source>
</evidence>
<keyword evidence="4" id="KW-0963">Cytoplasm</keyword>
<evidence type="ECO:0000256" key="9">
    <source>
        <dbReference type="ARBA" id="ARBA00023125"/>
    </source>
</evidence>
<accession>A0ABW7TMN1</accession>
<protein>
    <submittedName>
        <fullName evidence="11">Transcriptional repressor</fullName>
    </submittedName>
</protein>
<evidence type="ECO:0000256" key="8">
    <source>
        <dbReference type="ARBA" id="ARBA00023015"/>
    </source>
</evidence>
<keyword evidence="8" id="KW-0805">Transcription regulation</keyword>
<keyword evidence="5" id="KW-0678">Repressor</keyword>
<comment type="subunit">
    <text evidence="3">Homodimer.</text>
</comment>
<dbReference type="SUPFAM" id="SSF46785">
    <property type="entry name" value="Winged helix' DNA-binding domain"/>
    <property type="match status" value="1"/>
</dbReference>
<evidence type="ECO:0000256" key="4">
    <source>
        <dbReference type="ARBA" id="ARBA00022490"/>
    </source>
</evidence>
<dbReference type="RefSeq" id="WP_063820573.1">
    <property type="nucleotide sequence ID" value="NZ_JBIRUQ010000001.1"/>
</dbReference>
<comment type="similarity">
    <text evidence="2">Belongs to the Fur family.</text>
</comment>
<keyword evidence="7" id="KW-0862">Zinc</keyword>
<organism evidence="11 12">
    <name type="scientific">Nocardia carnea</name>
    <dbReference type="NCBI Taxonomy" id="37328"/>
    <lineage>
        <taxon>Bacteria</taxon>
        <taxon>Bacillati</taxon>
        <taxon>Actinomycetota</taxon>
        <taxon>Actinomycetes</taxon>
        <taxon>Mycobacteriales</taxon>
        <taxon>Nocardiaceae</taxon>
        <taxon>Nocardia</taxon>
    </lineage>
</organism>
<dbReference type="EMBL" id="JBIRUQ010000001">
    <property type="protein sequence ID" value="MFI1460550.1"/>
    <property type="molecule type" value="Genomic_DNA"/>
</dbReference>
<dbReference type="InterPro" id="IPR036388">
    <property type="entry name" value="WH-like_DNA-bd_sf"/>
</dbReference>
<dbReference type="Gene3D" id="3.30.1490.190">
    <property type="match status" value="1"/>
</dbReference>
<evidence type="ECO:0000256" key="10">
    <source>
        <dbReference type="ARBA" id="ARBA00023163"/>
    </source>
</evidence>
<dbReference type="Gene3D" id="1.10.10.10">
    <property type="entry name" value="Winged helix-like DNA-binding domain superfamily/Winged helix DNA-binding domain"/>
    <property type="match status" value="1"/>
</dbReference>
<dbReference type="Proteomes" id="UP001611263">
    <property type="component" value="Unassembled WGS sequence"/>
</dbReference>
<keyword evidence="10" id="KW-0804">Transcription</keyword>
<dbReference type="GeneID" id="93504989"/>
<evidence type="ECO:0000313" key="12">
    <source>
        <dbReference type="Proteomes" id="UP001611263"/>
    </source>
</evidence>
<sequence length="138" mass="15777">MIGEHVAAPGMRRWTRQRELIMSALDAQGGFTTVQELHTRLRLEGHRIGISTVYRTLAELDRAQHLDVVRQETGERRYQLRRSPTHRHHLICRACGDSTVLDADVVEEWIGKLPQITGFTDIAHTLELNGVCVRCRIT</sequence>
<evidence type="ECO:0000256" key="5">
    <source>
        <dbReference type="ARBA" id="ARBA00022491"/>
    </source>
</evidence>
<dbReference type="InterPro" id="IPR043135">
    <property type="entry name" value="Fur_C"/>
</dbReference>
<dbReference type="Pfam" id="PF01475">
    <property type="entry name" value="FUR"/>
    <property type="match status" value="1"/>
</dbReference>